<keyword evidence="2" id="KW-1185">Reference proteome</keyword>
<dbReference type="Proteomes" id="UP000541810">
    <property type="component" value="Unassembled WGS sequence"/>
</dbReference>
<organism evidence="1 2">
    <name type="scientific">Algisphaera agarilytica</name>
    <dbReference type="NCBI Taxonomy" id="1385975"/>
    <lineage>
        <taxon>Bacteria</taxon>
        <taxon>Pseudomonadati</taxon>
        <taxon>Planctomycetota</taxon>
        <taxon>Phycisphaerae</taxon>
        <taxon>Phycisphaerales</taxon>
        <taxon>Phycisphaeraceae</taxon>
        <taxon>Algisphaera</taxon>
    </lineage>
</organism>
<dbReference type="AlphaFoldDB" id="A0A7X0H911"/>
<reference evidence="1 2" key="1">
    <citation type="submission" date="2020-08" db="EMBL/GenBank/DDBJ databases">
        <title>Genomic Encyclopedia of Type Strains, Phase IV (KMG-IV): sequencing the most valuable type-strain genomes for metagenomic binning, comparative biology and taxonomic classification.</title>
        <authorList>
            <person name="Goeker M."/>
        </authorList>
    </citation>
    <scope>NUCLEOTIDE SEQUENCE [LARGE SCALE GENOMIC DNA]</scope>
    <source>
        <strain evidence="1 2">DSM 103725</strain>
    </source>
</reference>
<proteinExistence type="predicted"/>
<comment type="caution">
    <text evidence="1">The sequence shown here is derived from an EMBL/GenBank/DDBJ whole genome shotgun (WGS) entry which is preliminary data.</text>
</comment>
<evidence type="ECO:0000313" key="2">
    <source>
        <dbReference type="Proteomes" id="UP000541810"/>
    </source>
</evidence>
<protein>
    <submittedName>
        <fullName evidence="1">Uncharacterized protein</fullName>
    </submittedName>
</protein>
<dbReference type="RefSeq" id="WP_184678959.1">
    <property type="nucleotide sequence ID" value="NZ_JACHGY010000001.1"/>
</dbReference>
<gene>
    <name evidence="1" type="ORF">HNQ40_003301</name>
</gene>
<dbReference type="EMBL" id="JACHGY010000001">
    <property type="protein sequence ID" value="MBB6431495.1"/>
    <property type="molecule type" value="Genomic_DNA"/>
</dbReference>
<accession>A0A7X0H911</accession>
<evidence type="ECO:0000313" key="1">
    <source>
        <dbReference type="EMBL" id="MBB6431495.1"/>
    </source>
</evidence>
<sequence length="64" mass="7467">MSWFQKACRNLGLTVHNVVKPVQDHQKTTVRKTVEEKQLDTTTTLRRTTIEEIEITPRKDDSTN</sequence>
<name>A0A7X0H911_9BACT</name>